<reference evidence="9 10" key="1">
    <citation type="submission" date="2018-05" db="EMBL/GenBank/DDBJ databases">
        <title>Vibrio limimaris sp. nov., isolated from marine sediment.</title>
        <authorList>
            <person name="Li C.-M."/>
        </authorList>
    </citation>
    <scope>NUCLEOTIDE SEQUENCE [LARGE SCALE GENOMIC DNA]</scope>
    <source>
        <strain evidence="9 10">E4404</strain>
    </source>
</reference>
<dbReference type="InterPro" id="IPR025857">
    <property type="entry name" value="MacB_PCD"/>
</dbReference>
<feature type="transmembrane region" description="Helical" evidence="6">
    <location>
        <begin position="20"/>
        <end position="38"/>
    </location>
</feature>
<sequence length="421" mass="45829">MSPSAISHLAWKSLSNRKTTAILTILTVAISVVLLMGVERIRTEAKSSFANTISGTDLIVGARSGSVNLLLYSVFRIGNATNNIDWKSYQEFRQNRSVEWAIPISLGDSHKGFRVMGTNSDYFRYFRYGHKQTLQMAQGKPFSGLFDTVVGSDVAKKLGYHVGSQIIIAHGLSDVGFSRHDNLPFTVTGILAPTGTPVDKTVHVSLNAIEAIHVGWESGAHLGGTPDVNWLQGQNIHPEQITAFLLGLKSKIHTFALQRQINTYNKEPLSAILPGIALHELWGMMSVAEQALMTVSVFVVIAGLLGMLSSLLTSLQERRREMAILRAMGARPKHIFILLVSEASALTFAGILVGVTVLYGLLAIAQPVIQQMYGISIGLSAISRYEWLLLCLIQLAGTVIGFIPAVTAYRQSLSDGMTIKI</sequence>
<evidence type="ECO:0000259" key="7">
    <source>
        <dbReference type="Pfam" id="PF02687"/>
    </source>
</evidence>
<comment type="subcellular location">
    <subcellularLocation>
        <location evidence="1">Cell membrane</location>
        <topology evidence="1">Multi-pass membrane protein</topology>
    </subcellularLocation>
</comment>
<dbReference type="InterPro" id="IPR051125">
    <property type="entry name" value="ABC-4/HrtB_transporter"/>
</dbReference>
<feature type="transmembrane region" description="Helical" evidence="6">
    <location>
        <begin position="336"/>
        <end position="365"/>
    </location>
</feature>
<dbReference type="OrthoDB" id="9784014at2"/>
<dbReference type="Pfam" id="PF12704">
    <property type="entry name" value="MacB_PCD"/>
    <property type="match status" value="1"/>
</dbReference>
<comment type="caution">
    <text evidence="9">The sequence shown here is derived from an EMBL/GenBank/DDBJ whole genome shotgun (WGS) entry which is preliminary data.</text>
</comment>
<name>A0A2U3BA28_9VIBR</name>
<evidence type="ECO:0000256" key="6">
    <source>
        <dbReference type="SAM" id="Phobius"/>
    </source>
</evidence>
<feature type="domain" description="MacB-like periplasmic core" evidence="8">
    <location>
        <begin position="22"/>
        <end position="210"/>
    </location>
</feature>
<keyword evidence="5 6" id="KW-0472">Membrane</keyword>
<keyword evidence="3 6" id="KW-0812">Transmembrane</keyword>
<feature type="transmembrane region" description="Helical" evidence="6">
    <location>
        <begin position="385"/>
        <end position="409"/>
    </location>
</feature>
<evidence type="ECO:0000256" key="5">
    <source>
        <dbReference type="ARBA" id="ARBA00023136"/>
    </source>
</evidence>
<proteinExistence type="predicted"/>
<evidence type="ECO:0000256" key="2">
    <source>
        <dbReference type="ARBA" id="ARBA00022475"/>
    </source>
</evidence>
<evidence type="ECO:0000256" key="3">
    <source>
        <dbReference type="ARBA" id="ARBA00022692"/>
    </source>
</evidence>
<keyword evidence="10" id="KW-1185">Reference proteome</keyword>
<dbReference type="RefSeq" id="WP_109319629.1">
    <property type="nucleotide sequence ID" value="NZ_QFWT01000004.1"/>
</dbReference>
<dbReference type="EMBL" id="QFWT01000004">
    <property type="protein sequence ID" value="PWI33638.1"/>
    <property type="molecule type" value="Genomic_DNA"/>
</dbReference>
<dbReference type="PANTHER" id="PTHR43738:SF2">
    <property type="entry name" value="ABC TRANSPORTER PERMEASE"/>
    <property type="match status" value="1"/>
</dbReference>
<dbReference type="PANTHER" id="PTHR43738">
    <property type="entry name" value="ABC TRANSPORTER, MEMBRANE PROTEIN"/>
    <property type="match status" value="1"/>
</dbReference>
<evidence type="ECO:0000259" key="8">
    <source>
        <dbReference type="Pfam" id="PF12704"/>
    </source>
</evidence>
<keyword evidence="4 6" id="KW-1133">Transmembrane helix</keyword>
<protein>
    <submittedName>
        <fullName evidence="9">Peptide ABC transporter permease</fullName>
    </submittedName>
</protein>
<dbReference type="GO" id="GO:0005886">
    <property type="term" value="C:plasma membrane"/>
    <property type="evidence" value="ECO:0007669"/>
    <property type="project" value="UniProtKB-SubCell"/>
</dbReference>
<dbReference type="InterPro" id="IPR003838">
    <property type="entry name" value="ABC3_permease_C"/>
</dbReference>
<dbReference type="Proteomes" id="UP000245362">
    <property type="component" value="Unassembled WGS sequence"/>
</dbReference>
<feature type="transmembrane region" description="Helical" evidence="6">
    <location>
        <begin position="291"/>
        <end position="315"/>
    </location>
</feature>
<dbReference type="Pfam" id="PF02687">
    <property type="entry name" value="FtsX"/>
    <property type="match status" value="1"/>
</dbReference>
<organism evidence="9 10">
    <name type="scientific">Vibrio albus</name>
    <dbReference type="NCBI Taxonomy" id="2200953"/>
    <lineage>
        <taxon>Bacteria</taxon>
        <taxon>Pseudomonadati</taxon>
        <taxon>Pseudomonadota</taxon>
        <taxon>Gammaproteobacteria</taxon>
        <taxon>Vibrionales</taxon>
        <taxon>Vibrionaceae</taxon>
        <taxon>Vibrio</taxon>
    </lineage>
</organism>
<accession>A0A2U3BA28</accession>
<dbReference type="AlphaFoldDB" id="A0A2U3BA28"/>
<evidence type="ECO:0000313" key="10">
    <source>
        <dbReference type="Proteomes" id="UP000245362"/>
    </source>
</evidence>
<evidence type="ECO:0000313" key="9">
    <source>
        <dbReference type="EMBL" id="PWI33638.1"/>
    </source>
</evidence>
<evidence type="ECO:0000256" key="4">
    <source>
        <dbReference type="ARBA" id="ARBA00022989"/>
    </source>
</evidence>
<keyword evidence="2" id="KW-1003">Cell membrane</keyword>
<gene>
    <name evidence="9" type="ORF">DI392_09250</name>
</gene>
<evidence type="ECO:0000256" key="1">
    <source>
        <dbReference type="ARBA" id="ARBA00004651"/>
    </source>
</evidence>
<feature type="domain" description="ABC3 transporter permease C-terminal" evidence="7">
    <location>
        <begin position="294"/>
        <end position="411"/>
    </location>
</feature>